<feature type="signal peptide" evidence="6">
    <location>
        <begin position="1"/>
        <end position="27"/>
    </location>
</feature>
<reference evidence="7" key="1">
    <citation type="submission" date="2016-06" db="EMBL/GenBank/DDBJ databases">
        <title>Draft genome of Moraxella osloensis CCUG 67237.</title>
        <authorList>
            <person name="Salva-Serra F."/>
            <person name="Engstrom-Jakobsson H."/>
            <person name="Thorell K."/>
            <person name="Gonzales-Siles L."/>
            <person name="Karlsson R."/>
            <person name="Boulund F."/>
            <person name="Engstrand L."/>
            <person name="Kristiansson E."/>
            <person name="Moore E."/>
        </authorList>
    </citation>
    <scope>NUCLEOTIDE SEQUENCE [LARGE SCALE GENOMIC DNA]</scope>
    <source>
        <strain evidence="7">CCUG 67237</strain>
    </source>
</reference>
<keyword evidence="2" id="KW-0813">Transport</keyword>
<feature type="compositionally biased region" description="Basic and acidic residues" evidence="5">
    <location>
        <begin position="179"/>
        <end position="189"/>
    </location>
</feature>
<dbReference type="PANTHER" id="PTHR42953">
    <property type="entry name" value="HIGH-AFFINITY ZINC UPTAKE SYSTEM PROTEIN ZNUA-RELATED"/>
    <property type="match status" value="1"/>
</dbReference>
<evidence type="ECO:0000256" key="4">
    <source>
        <dbReference type="ARBA" id="ARBA00022729"/>
    </source>
</evidence>
<feature type="region of interest" description="Disordered" evidence="5">
    <location>
        <begin position="44"/>
        <end position="68"/>
    </location>
</feature>
<dbReference type="InterPro" id="IPR050492">
    <property type="entry name" value="Bact_metal-bind_prot9"/>
</dbReference>
<name>A0AA91FHL1_FAUOS</name>
<accession>A0AA91FHL1</accession>
<dbReference type="Pfam" id="PF01297">
    <property type="entry name" value="ZnuA"/>
    <property type="match status" value="1"/>
</dbReference>
<dbReference type="PANTHER" id="PTHR42953:SF1">
    <property type="entry name" value="METAL-BINDING PROTEIN HI_0362-RELATED"/>
    <property type="match status" value="1"/>
</dbReference>
<sequence length="395" mass="42146">MINALINKYAFFSRPLLLRLLKTPMIAGMALTMSLLGGLTGCQKTDNQSTSNQSPSNSEATNTISSKNSVSSNTVINTQLPTVYATTNVWGSVAKAVGGDKVNVIVGVDDLSQDPHDYQATATDKLNITKSAFMLVNGGGYDDWGMSLAESVSHKPVVINAVALSGLSPNTDNAADESAGEHHHHDTQHQIKTAHPQPSDHPHVPSEVPSEAHSEVHSHSHGDFNEHVFFSLDTAKKVAEAVNKQLAATSPANQAIYAKNTQQFIQQIDALKVKAKQIGQQKAITAFTTEPVTGYLLADMGIKDVTPKAYVVQSETDAGVSVKVLNDSKSLLSNKQVGLLVVNAQTEDATSKQLITLAKASTVPVVAVYETLPDGVTSYTQFIEKTLNDFAAATR</sequence>
<feature type="compositionally biased region" description="Basic and acidic residues" evidence="5">
    <location>
        <begin position="198"/>
        <end position="219"/>
    </location>
</feature>
<proteinExistence type="predicted"/>
<comment type="subcellular location">
    <subcellularLocation>
        <location evidence="1">Cell envelope</location>
    </subcellularLocation>
</comment>
<dbReference type="GO" id="GO:0030313">
    <property type="term" value="C:cell envelope"/>
    <property type="evidence" value="ECO:0007669"/>
    <property type="project" value="UniProtKB-SubCell"/>
</dbReference>
<feature type="chain" id="PRO_5041682755" evidence="6">
    <location>
        <begin position="28"/>
        <end position="395"/>
    </location>
</feature>
<protein>
    <submittedName>
        <fullName evidence="7">ABC transporter substrate-binding protein</fullName>
    </submittedName>
</protein>
<dbReference type="SUPFAM" id="SSF53807">
    <property type="entry name" value="Helical backbone' metal receptor"/>
    <property type="match status" value="1"/>
</dbReference>
<evidence type="ECO:0000256" key="3">
    <source>
        <dbReference type="ARBA" id="ARBA00022723"/>
    </source>
</evidence>
<comment type="caution">
    <text evidence="7">The sequence shown here is derived from an EMBL/GenBank/DDBJ whole genome shotgun (WGS) entry which is preliminary data.</text>
</comment>
<keyword evidence="4 6" id="KW-0732">Signal</keyword>
<dbReference type="GO" id="GO:0046872">
    <property type="term" value="F:metal ion binding"/>
    <property type="evidence" value="ECO:0007669"/>
    <property type="project" value="UniProtKB-KW"/>
</dbReference>
<dbReference type="GO" id="GO:0030001">
    <property type="term" value="P:metal ion transport"/>
    <property type="evidence" value="ECO:0007669"/>
    <property type="project" value="InterPro"/>
</dbReference>
<gene>
    <name evidence="7" type="ORF">A9299_04405</name>
</gene>
<dbReference type="InterPro" id="IPR006127">
    <property type="entry name" value="ZnuA-like"/>
</dbReference>
<evidence type="ECO:0000256" key="6">
    <source>
        <dbReference type="SAM" id="SignalP"/>
    </source>
</evidence>
<keyword evidence="3" id="KW-0479">Metal-binding</keyword>
<evidence type="ECO:0000256" key="5">
    <source>
        <dbReference type="SAM" id="MobiDB-lite"/>
    </source>
</evidence>
<evidence type="ECO:0000313" key="7">
    <source>
        <dbReference type="EMBL" id="OBX62438.1"/>
    </source>
</evidence>
<dbReference type="EMBL" id="LZMT01000034">
    <property type="protein sequence ID" value="OBX62438.1"/>
    <property type="molecule type" value="Genomic_DNA"/>
</dbReference>
<feature type="region of interest" description="Disordered" evidence="5">
    <location>
        <begin position="169"/>
        <end position="219"/>
    </location>
</feature>
<evidence type="ECO:0000256" key="1">
    <source>
        <dbReference type="ARBA" id="ARBA00004196"/>
    </source>
</evidence>
<evidence type="ECO:0000256" key="2">
    <source>
        <dbReference type="ARBA" id="ARBA00022448"/>
    </source>
</evidence>
<feature type="compositionally biased region" description="Polar residues" evidence="5">
    <location>
        <begin position="59"/>
        <end position="68"/>
    </location>
</feature>
<dbReference type="Gene3D" id="3.40.50.1980">
    <property type="entry name" value="Nitrogenase molybdenum iron protein domain"/>
    <property type="match status" value="2"/>
</dbReference>
<dbReference type="AlphaFoldDB" id="A0AA91FHL1"/>
<feature type="compositionally biased region" description="Low complexity" evidence="5">
    <location>
        <begin position="47"/>
        <end position="58"/>
    </location>
</feature>
<organism evidence="7">
    <name type="scientific">Faucicola osloensis</name>
    <name type="common">Moraxella osloensis</name>
    <dbReference type="NCBI Taxonomy" id="34062"/>
    <lineage>
        <taxon>Bacteria</taxon>
        <taxon>Pseudomonadati</taxon>
        <taxon>Pseudomonadota</taxon>
        <taxon>Gammaproteobacteria</taxon>
        <taxon>Moraxellales</taxon>
        <taxon>Moraxellaceae</taxon>
        <taxon>Faucicola</taxon>
    </lineage>
</organism>